<evidence type="ECO:0000256" key="1">
    <source>
        <dbReference type="SAM" id="MobiDB-lite"/>
    </source>
</evidence>
<feature type="region of interest" description="Disordered" evidence="1">
    <location>
        <begin position="689"/>
        <end position="734"/>
    </location>
</feature>
<dbReference type="EMBL" id="CAXHTA020000017">
    <property type="protein sequence ID" value="CAL5227442.1"/>
    <property type="molecule type" value="Genomic_DNA"/>
</dbReference>
<feature type="compositionally biased region" description="Basic and acidic residues" evidence="1">
    <location>
        <begin position="542"/>
        <end position="551"/>
    </location>
</feature>
<feature type="region of interest" description="Disordered" evidence="1">
    <location>
        <begin position="376"/>
        <end position="401"/>
    </location>
</feature>
<evidence type="ECO:0000313" key="2">
    <source>
        <dbReference type="EMBL" id="CAL5227442.1"/>
    </source>
</evidence>
<organism evidence="2 3">
    <name type="scientific">Coccomyxa viridis</name>
    <dbReference type="NCBI Taxonomy" id="1274662"/>
    <lineage>
        <taxon>Eukaryota</taxon>
        <taxon>Viridiplantae</taxon>
        <taxon>Chlorophyta</taxon>
        <taxon>core chlorophytes</taxon>
        <taxon>Trebouxiophyceae</taxon>
        <taxon>Trebouxiophyceae incertae sedis</taxon>
        <taxon>Coccomyxaceae</taxon>
        <taxon>Coccomyxa</taxon>
    </lineage>
</organism>
<protein>
    <submittedName>
        <fullName evidence="2">G10407 protein</fullName>
    </submittedName>
</protein>
<feature type="region of interest" description="Disordered" evidence="1">
    <location>
        <begin position="527"/>
        <end position="562"/>
    </location>
</feature>
<reference evidence="2 3" key="1">
    <citation type="submission" date="2024-06" db="EMBL/GenBank/DDBJ databases">
        <authorList>
            <person name="Kraege A."/>
            <person name="Thomma B."/>
        </authorList>
    </citation>
    <scope>NUCLEOTIDE SEQUENCE [LARGE SCALE GENOMIC DNA]</scope>
</reference>
<feature type="compositionally biased region" description="Basic and acidic residues" evidence="1">
    <location>
        <begin position="379"/>
        <end position="399"/>
    </location>
</feature>
<keyword evidence="3" id="KW-1185">Reference proteome</keyword>
<evidence type="ECO:0000313" key="3">
    <source>
        <dbReference type="Proteomes" id="UP001497392"/>
    </source>
</evidence>
<gene>
    <name evidence="2" type="primary">g10407</name>
    <name evidence="2" type="ORF">VP750_LOCUS9348</name>
</gene>
<accession>A0ABP1G5Q2</accession>
<name>A0ABP1G5Q2_9CHLO</name>
<comment type="caution">
    <text evidence="2">The sequence shown here is derived from an EMBL/GenBank/DDBJ whole genome shotgun (WGS) entry which is preliminary data.</text>
</comment>
<dbReference type="Proteomes" id="UP001497392">
    <property type="component" value="Unassembled WGS sequence"/>
</dbReference>
<sequence>MQARGKFGLRTRQVTVEAASFVVEAEQQLLGGALAEWQRKAEGDVGAAALDARMAERRLLHASARVIRTAEENPQALLALLDECLGAVAGAGAPAQLVSPSAFALLRDVSQLLAYSYLDVTGGEPDKKLACVLGKHAGKLQWVTSIFQPKMTQAAALLPVLLDAHGPDKAVHADPALLKGYVALALQFDWTEDAGSLSRADLKTAIVPALLTLAHRTGKAAQLGRLPINDSVSLVLQGMAGIGPEMAGMAYASILQILLCLSLDITATDLAGLLDMPKDAFLPLQAAQLLPVTQLVWSRTGDSQCSLLAIKVLQEVDWEAAVAEMSKPLQLRFALVLLALYKAGEDDVQPDGSKAHRWIWDLLQGPVGSALTTFPAQTGEEHSGHGSRQAADETGKEGAHMLGMADAPEAREEAVALWAWLRIEWALGLIEAWTITDRTEAVGQGNALMEGMQMFKQCSAILAAGQHESAVKLVLHIFNVTELLGIPYQRSKLAPLAGVLSQCLGSRSSDDASRLVQPIVRAVTKAVHKGAAPEQSSLPDAGPDKAMDRDLAQAPRKQPAAVPAPEALQAAWQWVTLLCCTAAQTRLPPAALQLLSDLVQLLYYYAQQAGPGPGPVPDQAEPRSQLQDAIDTVIDTVGRDKAQRLWGPLLAAQAEQPVKLQWLPLLACWLTSPSPPSYADLEPAAAEAHSSILSSPGQKPQHAQNGAQAAAEGGAAKGRSESRQHPRQAAPEISLDQHAEQAFQLQEAAMRVGYAAAALPLWEHFLWRFFAHQAQLEEILPRTAISRHLAELAHLYETTCPVIANLYALIAPLSPESLPQSASGTLSYYK</sequence>
<proteinExistence type="predicted"/>
<feature type="compositionally biased region" description="Low complexity" evidence="1">
    <location>
        <begin position="701"/>
        <end position="714"/>
    </location>
</feature>